<comment type="catalytic activity">
    <reaction evidence="5">
        <text>glycyl-tRNA(Gly) + acetyl-CoA = N-acetylglycyl-tRNA(Gly) + CoA + H(+)</text>
        <dbReference type="Rhea" id="RHEA:81867"/>
        <dbReference type="Rhea" id="RHEA-COMP:9683"/>
        <dbReference type="Rhea" id="RHEA-COMP:19766"/>
        <dbReference type="ChEBI" id="CHEBI:15378"/>
        <dbReference type="ChEBI" id="CHEBI:57287"/>
        <dbReference type="ChEBI" id="CHEBI:57288"/>
        <dbReference type="ChEBI" id="CHEBI:78522"/>
        <dbReference type="ChEBI" id="CHEBI:232036"/>
    </reaction>
</comment>
<protein>
    <submittedName>
        <fullName evidence="7">Acetyltransferase (GNAT) family protein</fullName>
    </submittedName>
</protein>
<dbReference type="Pfam" id="PF13508">
    <property type="entry name" value="Acetyltransf_7"/>
    <property type="match status" value="1"/>
</dbReference>
<evidence type="ECO:0000313" key="8">
    <source>
        <dbReference type="Proteomes" id="UP000316545"/>
    </source>
</evidence>
<evidence type="ECO:0000256" key="2">
    <source>
        <dbReference type="ARBA" id="ARBA00022649"/>
    </source>
</evidence>
<sequence>MARLSPPRSLAADDDRGAFDCGRDSLNQWFRRHAWRNQESGASRTSVLQESETGVIVGYVSLSAAQIARDYLPKSAQRNQPDPLPAILLGQLATDQRHQGQGYARSLLFFALSTAVRLSREIGCFAVLTHPLDEGVRAFYRRYGFEDLPFDPRRSMIVRIVDLERNGF</sequence>
<dbReference type="GO" id="GO:0016747">
    <property type="term" value="F:acyltransferase activity, transferring groups other than amino-acyl groups"/>
    <property type="evidence" value="ECO:0007669"/>
    <property type="project" value="InterPro"/>
</dbReference>
<dbReference type="EMBL" id="VITO01000018">
    <property type="protein sequence ID" value="TWB21550.1"/>
    <property type="molecule type" value="Genomic_DNA"/>
</dbReference>
<evidence type="ECO:0000259" key="6">
    <source>
        <dbReference type="PROSITE" id="PS51186"/>
    </source>
</evidence>
<dbReference type="SUPFAM" id="SSF55729">
    <property type="entry name" value="Acyl-CoA N-acyltransferases (Nat)"/>
    <property type="match status" value="1"/>
</dbReference>
<organism evidence="7 8">
    <name type="scientific">Nitrospirillum amazonense</name>
    <dbReference type="NCBI Taxonomy" id="28077"/>
    <lineage>
        <taxon>Bacteria</taxon>
        <taxon>Pseudomonadati</taxon>
        <taxon>Pseudomonadota</taxon>
        <taxon>Alphaproteobacteria</taxon>
        <taxon>Rhodospirillales</taxon>
        <taxon>Azospirillaceae</taxon>
        <taxon>Nitrospirillum</taxon>
    </lineage>
</organism>
<name>A0A560FIV9_9PROT</name>
<accession>A0A560FIV9</accession>
<dbReference type="PANTHER" id="PTHR36449:SF1">
    <property type="entry name" value="ACETYLTRANSFERASE"/>
    <property type="match status" value="1"/>
</dbReference>
<keyword evidence="3 7" id="KW-0808">Transferase</keyword>
<keyword evidence="8" id="KW-1185">Reference proteome</keyword>
<keyword evidence="4" id="KW-0012">Acyltransferase</keyword>
<dbReference type="Proteomes" id="UP000316545">
    <property type="component" value="Unassembled WGS sequence"/>
</dbReference>
<dbReference type="AlphaFoldDB" id="A0A560FIV9"/>
<feature type="domain" description="N-acetyltransferase" evidence="6">
    <location>
        <begin position="5"/>
        <end position="164"/>
    </location>
</feature>
<dbReference type="PANTHER" id="PTHR36449">
    <property type="entry name" value="ACETYLTRANSFERASE-RELATED"/>
    <property type="match status" value="1"/>
</dbReference>
<gene>
    <name evidence="7" type="ORF">FBZ88_11865</name>
</gene>
<evidence type="ECO:0000313" key="7">
    <source>
        <dbReference type="EMBL" id="TWB21550.1"/>
    </source>
</evidence>
<reference evidence="7 8" key="1">
    <citation type="submission" date="2019-06" db="EMBL/GenBank/DDBJ databases">
        <title>Genomic Encyclopedia of Type Strains, Phase IV (KMG-V): Genome sequencing to study the core and pangenomes of soil and plant-associated prokaryotes.</title>
        <authorList>
            <person name="Whitman W."/>
        </authorList>
    </citation>
    <scope>NUCLEOTIDE SEQUENCE [LARGE SCALE GENOMIC DNA]</scope>
    <source>
        <strain evidence="7 8">BR 11865</strain>
    </source>
</reference>
<dbReference type="PROSITE" id="PS51186">
    <property type="entry name" value="GNAT"/>
    <property type="match status" value="1"/>
</dbReference>
<dbReference type="InterPro" id="IPR000182">
    <property type="entry name" value="GNAT_dom"/>
</dbReference>
<evidence type="ECO:0000256" key="3">
    <source>
        <dbReference type="ARBA" id="ARBA00022679"/>
    </source>
</evidence>
<keyword evidence="1" id="KW-0678">Repressor</keyword>
<keyword evidence="2" id="KW-1277">Toxin-antitoxin system</keyword>
<dbReference type="InterPro" id="IPR016181">
    <property type="entry name" value="Acyl_CoA_acyltransferase"/>
</dbReference>
<dbReference type="CDD" id="cd04301">
    <property type="entry name" value="NAT_SF"/>
    <property type="match status" value="1"/>
</dbReference>
<evidence type="ECO:0000256" key="4">
    <source>
        <dbReference type="ARBA" id="ARBA00023315"/>
    </source>
</evidence>
<dbReference type="RefSeq" id="WP_145619335.1">
    <property type="nucleotide sequence ID" value="NZ_JAYNFR010000036.1"/>
</dbReference>
<evidence type="ECO:0000256" key="5">
    <source>
        <dbReference type="ARBA" id="ARBA00049880"/>
    </source>
</evidence>
<proteinExistence type="predicted"/>
<evidence type="ECO:0000256" key="1">
    <source>
        <dbReference type="ARBA" id="ARBA00022491"/>
    </source>
</evidence>
<dbReference type="Gene3D" id="3.40.630.30">
    <property type="match status" value="1"/>
</dbReference>
<comment type="caution">
    <text evidence="7">The sequence shown here is derived from an EMBL/GenBank/DDBJ whole genome shotgun (WGS) entry which is preliminary data.</text>
</comment>